<keyword evidence="3" id="KW-1185">Reference proteome</keyword>
<feature type="region of interest" description="Disordered" evidence="1">
    <location>
        <begin position="439"/>
        <end position="465"/>
    </location>
</feature>
<feature type="region of interest" description="Disordered" evidence="1">
    <location>
        <begin position="507"/>
        <end position="547"/>
    </location>
</feature>
<feature type="compositionally biased region" description="Low complexity" evidence="1">
    <location>
        <begin position="439"/>
        <end position="450"/>
    </location>
</feature>
<dbReference type="GO" id="GO:0005813">
    <property type="term" value="C:centrosome"/>
    <property type="evidence" value="ECO:0007669"/>
    <property type="project" value="TreeGrafter"/>
</dbReference>
<feature type="compositionally biased region" description="Polar residues" evidence="1">
    <location>
        <begin position="1091"/>
        <end position="1100"/>
    </location>
</feature>
<feature type="compositionally biased region" description="Polar residues" evidence="1">
    <location>
        <begin position="138"/>
        <end position="150"/>
    </location>
</feature>
<feature type="compositionally biased region" description="Acidic residues" evidence="1">
    <location>
        <begin position="21"/>
        <end position="31"/>
    </location>
</feature>
<proteinExistence type="predicted"/>
<feature type="compositionally biased region" description="Basic and acidic residues" evidence="1">
    <location>
        <begin position="1123"/>
        <end position="1138"/>
    </location>
</feature>
<organism evidence="2 3">
    <name type="scientific">Cyanoderma ruficeps</name>
    <name type="common">rufous-capped babbler</name>
    <dbReference type="NCBI Taxonomy" id="181631"/>
    <lineage>
        <taxon>Eukaryota</taxon>
        <taxon>Metazoa</taxon>
        <taxon>Chordata</taxon>
        <taxon>Craniata</taxon>
        <taxon>Vertebrata</taxon>
        <taxon>Euteleostomi</taxon>
        <taxon>Archelosauria</taxon>
        <taxon>Archosauria</taxon>
        <taxon>Dinosauria</taxon>
        <taxon>Saurischia</taxon>
        <taxon>Theropoda</taxon>
        <taxon>Coelurosauria</taxon>
        <taxon>Aves</taxon>
        <taxon>Neognathae</taxon>
        <taxon>Neoaves</taxon>
        <taxon>Telluraves</taxon>
        <taxon>Australaves</taxon>
        <taxon>Passeriformes</taxon>
        <taxon>Sylvioidea</taxon>
        <taxon>Timaliidae</taxon>
        <taxon>Cyanoderma</taxon>
    </lineage>
</organism>
<evidence type="ECO:0000313" key="2">
    <source>
        <dbReference type="Ensembl" id="ENSCRFP00000020006.1"/>
    </source>
</evidence>
<dbReference type="GO" id="GO:0021849">
    <property type="term" value="P:neuroblast division in subventricular zone"/>
    <property type="evidence" value="ECO:0007669"/>
    <property type="project" value="TreeGrafter"/>
</dbReference>
<dbReference type="GO" id="GO:0001837">
    <property type="term" value="P:epithelial to mesenchymal transition"/>
    <property type="evidence" value="ECO:0007669"/>
    <property type="project" value="TreeGrafter"/>
</dbReference>
<feature type="compositionally biased region" description="Acidic residues" evidence="1">
    <location>
        <begin position="55"/>
        <end position="64"/>
    </location>
</feature>
<reference evidence="2" key="1">
    <citation type="submission" date="2025-08" db="UniProtKB">
        <authorList>
            <consortium name="Ensembl"/>
        </authorList>
    </citation>
    <scope>IDENTIFICATION</scope>
</reference>
<evidence type="ECO:0000313" key="3">
    <source>
        <dbReference type="Proteomes" id="UP000694396"/>
    </source>
</evidence>
<dbReference type="GO" id="GO:0060234">
    <property type="term" value="P:neuroblast delamination"/>
    <property type="evidence" value="ECO:0007669"/>
    <property type="project" value="TreeGrafter"/>
</dbReference>
<dbReference type="PANTHER" id="PTHR21510">
    <property type="entry name" value="AKNA DOMAIN-CONTAINING PROTEIN"/>
    <property type="match status" value="1"/>
</dbReference>
<accession>A0A8C3RGV6</accession>
<feature type="compositionally biased region" description="Low complexity" evidence="1">
    <location>
        <begin position="1022"/>
        <end position="1035"/>
    </location>
</feature>
<feature type="compositionally biased region" description="Low complexity" evidence="1">
    <location>
        <begin position="1145"/>
        <end position="1165"/>
    </location>
</feature>
<feature type="compositionally biased region" description="Pro residues" evidence="1">
    <location>
        <begin position="613"/>
        <end position="644"/>
    </location>
</feature>
<dbReference type="Proteomes" id="UP000694396">
    <property type="component" value="Unplaced"/>
</dbReference>
<feature type="region of interest" description="Disordered" evidence="1">
    <location>
        <begin position="1"/>
        <end position="321"/>
    </location>
</feature>
<feature type="region of interest" description="Disordered" evidence="1">
    <location>
        <begin position="603"/>
        <end position="650"/>
    </location>
</feature>
<protein>
    <submittedName>
        <fullName evidence="2">AT-hook transcription factor</fullName>
    </submittedName>
</protein>
<feature type="region of interest" description="Disordered" evidence="1">
    <location>
        <begin position="769"/>
        <end position="1035"/>
    </location>
</feature>
<dbReference type="PANTHER" id="PTHR21510:SF15">
    <property type="entry name" value="MICROTUBULE ORGANIZATION PROTEIN AKNA"/>
    <property type="match status" value="1"/>
</dbReference>
<dbReference type="Ensembl" id="ENSCRFT00000020671.1">
    <property type="protein sequence ID" value="ENSCRFP00000020006.1"/>
    <property type="gene ID" value="ENSCRFG00000014963.1"/>
</dbReference>
<evidence type="ECO:0000256" key="1">
    <source>
        <dbReference type="SAM" id="MobiDB-lite"/>
    </source>
</evidence>
<dbReference type="InterPro" id="IPR052655">
    <property type="entry name" value="AKNA_Centrosome-Trans_reg"/>
</dbReference>
<feature type="compositionally biased region" description="Basic and acidic residues" evidence="1">
    <location>
        <begin position="286"/>
        <end position="296"/>
    </location>
</feature>
<feature type="compositionally biased region" description="Low complexity" evidence="1">
    <location>
        <begin position="299"/>
        <end position="311"/>
    </location>
</feature>
<feature type="region of interest" description="Disordered" evidence="1">
    <location>
        <begin position="333"/>
        <end position="353"/>
    </location>
</feature>
<name>A0A8C3RGV6_9PASS</name>
<feature type="compositionally biased region" description="Polar residues" evidence="1">
    <location>
        <begin position="1237"/>
        <end position="1250"/>
    </location>
</feature>
<reference evidence="2" key="2">
    <citation type="submission" date="2025-09" db="UniProtKB">
        <authorList>
            <consortium name="Ensembl"/>
        </authorList>
    </citation>
    <scope>IDENTIFICATION</scope>
</reference>
<sequence length="1414" mass="148793">MASPAPWLRWTQTELTRWQGEEEEKEEEDDDFERRMDEDGVIGLGEGARSPPWGDSEELEEGSPAEERRWHPPQDPAEEDEERGSSGGDGGPWGAESDEEPYPELSSEGRWGSGSSGSPEALGDGRALCQPRGCSTDGGDTSGLSDTSPGPGTPSHQHRDWGTAGDTIGGHGQEWTPTRSLPLHLSTDDPSPERVAEPRTAGTGMPAPGTALAPTGNPPAPQGHDKSRVPKAAAPVAMPPKPGRQSRSLSPRRRAGGKGARDPSGTGTEGTQYGRGRLNHPLPDLSKVEARVKFDQSYRPPRGRVLPARPRGPGGPIGFKSPAEIVREVLLSSGDGLSPQPPSTAGLPQEFRSPRQATALVQQLQDDYHKLLTKYAEAENTIDQLRLGARVSLFSDPPQPSRSLAVGTVATGSRVMTLSIPQARTAALGMATAPAAAPASPRAAAAPGPSEWGGSPQPRSPPVPGGCCPTCPEPCCCPGPRLTRALAGQSRRLQAQVESFESWLRAGTPTPSEQLQVRQPLPGPQPGGRQDLGGCRGPGDRLGPRTLVPQRMRMLKDAQDALEREYLRGRQQLPEAAAGFDPDRTVEGEIYRLGLRLEGLKERLEPGSRRQPVPQPLSQPVPQPLPQPLPQSRCPPAPSPPPAAHSPRPEVSWGCKGSPPCCIYGGVASLTPFCCAHRALHWWRVLGGQQGTARGWQGGCPGPSGTSSTKWKRISGICWSSECPHSGAGGTRAWSMSPNPPVGPPRYKHFKSLPESLSLEQLSLAESGCQKEVDAPTAGDDGPSKVPCRTRSLEEGPSLETLPLHLLERRAATLPPRGPPNLGETRGHPSPVTAEEPPASAKPPLGVPGPPRVPLSLRSSGTGSAATQHGPHKEQRIVSPETDSGFVGSEASRVSPPVHTPEHHPPGPGTPGSLGPSIAMPSTLRTPRKRVITPIPSETALMGIYPPAGTGGPRLPPSSPSQSSSPPRWAESAGSEVGPDPDGDGTHTDSEVGDRSCASAGGHPPAMARSPTSPLPSPETPSPTLLSPDLPSLDSAHCDLLGSRMERDQAIRALQDEVWRLRLRLEESLRRSRSYPEGKATPRVTPARRQPVTSGPSSPQGAAPLGDPSPPARGRVAPGLTATRRERSASLPRGRPELDLGLELGPSRSHPASLSSAAASESEPSPAGPRPPPALRKHLGKPPGAVTFRGRYTGTRYQAGTPRATPAPREEPGTSGCPRCHRGRMASAGFGGHDTPRQPQHSTPRRTSCPTCRAPMGPSAPGSGDRAPHAERGPGGSCPPGPHAGAEKPEQPGIWYLAAAPAATTATVCLAPVPLVPYVPSMLYCSPAVPTSAPALAGVPLGATAGPRRAERPRRPQSHHRCLSLDLEELEELNWSLGRAVEAAQSVRLTTTRMSRALAAELGRARGLRGSCLF</sequence>
<feature type="region of interest" description="Disordered" evidence="1">
    <location>
        <begin position="1070"/>
        <end position="1289"/>
    </location>
</feature>
<feature type="compositionally biased region" description="Basic and acidic residues" evidence="1">
    <location>
        <begin position="984"/>
        <end position="994"/>
    </location>
</feature>